<feature type="domain" description="Helicase/UvrB N-terminal" evidence="1">
    <location>
        <begin position="1"/>
        <end position="269"/>
    </location>
</feature>
<dbReference type="PANTHER" id="PTHR47396:SF1">
    <property type="entry name" value="ATP-DEPENDENT HELICASE IRC3-RELATED"/>
    <property type="match status" value="1"/>
</dbReference>
<accession>A0A1G2G2A3</accession>
<dbReference type="AlphaFoldDB" id="A0A1G2G2A3"/>
<dbReference type="STRING" id="1802115.A2756_05030"/>
<dbReference type="InterPro" id="IPR027417">
    <property type="entry name" value="P-loop_NTPase"/>
</dbReference>
<dbReference type="GO" id="GO:0005524">
    <property type="term" value="F:ATP binding"/>
    <property type="evidence" value="ECO:0007669"/>
    <property type="project" value="InterPro"/>
</dbReference>
<dbReference type="SUPFAM" id="SSF52540">
    <property type="entry name" value="P-loop containing nucleoside triphosphate hydrolases"/>
    <property type="match status" value="2"/>
</dbReference>
<evidence type="ECO:0000313" key="2">
    <source>
        <dbReference type="EMBL" id="OGZ44237.1"/>
    </source>
</evidence>
<dbReference type="GO" id="GO:0005829">
    <property type="term" value="C:cytosol"/>
    <property type="evidence" value="ECO:0007669"/>
    <property type="project" value="TreeGrafter"/>
</dbReference>
<dbReference type="EMBL" id="MHNL01000024">
    <property type="protein sequence ID" value="OGZ44237.1"/>
    <property type="molecule type" value="Genomic_DNA"/>
</dbReference>
<sequence>MELREFQKRAIRQVEAYLAEVKKQEKKAGQRHASLLAWDELKIKDFSGQKLRYHSKENPLEKDVPNFVLKVPTGGGKTILAVNTIGAINRVYKQRRTGLVLWVVPTDEIFKQTVRSLKNRNHAYRQHLDVASGGRTIVREKYKSRIDRFSPAEVGENLVVYVMMLQAAAANDIAQKERKIFEDSGGFEAFFPTEDRYDEHRALLQKFPNLNCFEEGGHRVAKTSLANTIRIFEPTVILDESQKAYTELGKKTILGFNPSIIVELSATPPQGSNPLVQITGKELNDEEMIKLDLHVHRYQGGGWHTVLKESVEKRHELEKAAKKHEKDTGVHIRPILLIQAERVGKDQRGSGHIHGDEVKEALIRMGVHESEIAIKTSEKDELKQYEAIGGLMARACEVRYIITKHALQEGWDCPFAYTLTVLARSTAHNALKQLVGRVLRQPYAKKTGVAALDESYVYVYHDNSREVLEAISDSFKNEGLVDIAGRVRIDDPETGGRASVRSYPIQKQFARTAKVMMLPFFFSKEGSKWRRTNYERDVLASIAWPALVKDCVIDIALQKKPMRSSSITIGISADGKDTVSTKDTNALAGAVETQCTPVMMADALRDAIPNPWLAYEIAEREWKKLESRFDAKTVGANTDFILEELRKKAGKLLEVYARKVFERKVELGRIGLIVAQKDGWKFPETIDVPVRGNTEYQLSLFERIPNTDLNGLEFRVAEFLDEQERLYFWYRNMARKDYAIQGWRRERIFADFIFTLKEGKAPGKVYVLETKGEHLAGNLDTVYKKDVLDLCTKYAKKASKTKLKAVVGAKSIEYELVPQDTWRTRLTEIFA</sequence>
<dbReference type="GO" id="GO:0016787">
    <property type="term" value="F:hydrolase activity"/>
    <property type="evidence" value="ECO:0007669"/>
    <property type="project" value="InterPro"/>
</dbReference>
<dbReference type="InterPro" id="IPR050742">
    <property type="entry name" value="Helicase_Restrict-Modif_Enz"/>
</dbReference>
<evidence type="ECO:0000313" key="3">
    <source>
        <dbReference type="Proteomes" id="UP000177785"/>
    </source>
</evidence>
<dbReference type="GO" id="GO:0003677">
    <property type="term" value="F:DNA binding"/>
    <property type="evidence" value="ECO:0007669"/>
    <property type="project" value="InterPro"/>
</dbReference>
<gene>
    <name evidence="2" type="ORF">A2756_05030</name>
</gene>
<reference evidence="2 3" key="1">
    <citation type="journal article" date="2016" name="Nat. Commun.">
        <title>Thousands of microbial genomes shed light on interconnected biogeochemical processes in an aquifer system.</title>
        <authorList>
            <person name="Anantharaman K."/>
            <person name="Brown C.T."/>
            <person name="Hug L.A."/>
            <person name="Sharon I."/>
            <person name="Castelle C.J."/>
            <person name="Probst A.J."/>
            <person name="Thomas B.C."/>
            <person name="Singh A."/>
            <person name="Wilkins M.J."/>
            <person name="Karaoz U."/>
            <person name="Brodie E.L."/>
            <person name="Williams K.H."/>
            <person name="Hubbard S.S."/>
            <person name="Banfield J.F."/>
        </authorList>
    </citation>
    <scope>NUCLEOTIDE SEQUENCE [LARGE SCALE GENOMIC DNA]</scope>
</reference>
<organism evidence="2 3">
    <name type="scientific">Candidatus Ryanbacteria bacterium RIFCSPHIGHO2_01_FULL_48_27</name>
    <dbReference type="NCBI Taxonomy" id="1802115"/>
    <lineage>
        <taxon>Bacteria</taxon>
        <taxon>Candidatus Ryaniibacteriota</taxon>
    </lineage>
</organism>
<dbReference type="InterPro" id="IPR006935">
    <property type="entry name" value="Helicase/UvrB_N"/>
</dbReference>
<comment type="caution">
    <text evidence="2">The sequence shown here is derived from an EMBL/GenBank/DDBJ whole genome shotgun (WGS) entry which is preliminary data.</text>
</comment>
<dbReference type="Gene3D" id="3.40.50.300">
    <property type="entry name" value="P-loop containing nucleotide triphosphate hydrolases"/>
    <property type="match status" value="2"/>
</dbReference>
<dbReference type="Proteomes" id="UP000177785">
    <property type="component" value="Unassembled WGS sequence"/>
</dbReference>
<evidence type="ECO:0000259" key="1">
    <source>
        <dbReference type="Pfam" id="PF04851"/>
    </source>
</evidence>
<proteinExistence type="predicted"/>
<dbReference type="PANTHER" id="PTHR47396">
    <property type="entry name" value="TYPE I RESTRICTION ENZYME ECOKI R PROTEIN"/>
    <property type="match status" value="1"/>
</dbReference>
<dbReference type="Pfam" id="PF04851">
    <property type="entry name" value="ResIII"/>
    <property type="match status" value="1"/>
</dbReference>
<name>A0A1G2G2A3_9BACT</name>
<protein>
    <recommendedName>
        <fullName evidence="1">Helicase/UvrB N-terminal domain-containing protein</fullName>
    </recommendedName>
</protein>